<dbReference type="Proteomes" id="UP000219514">
    <property type="component" value="Unassembled WGS sequence"/>
</dbReference>
<dbReference type="EMBL" id="OBDO01000004">
    <property type="protein sequence ID" value="SNX96659.1"/>
    <property type="molecule type" value="Genomic_DNA"/>
</dbReference>
<reference evidence="1 2" key="1">
    <citation type="submission" date="2017-09" db="EMBL/GenBank/DDBJ databases">
        <authorList>
            <person name="Ehlers B."/>
            <person name="Leendertz F.H."/>
        </authorList>
    </citation>
    <scope>NUCLEOTIDE SEQUENCE [LARGE SCALE GENOMIC DNA]</scope>
    <source>
        <strain evidence="1 2">DSM 46844</strain>
    </source>
</reference>
<dbReference type="RefSeq" id="WP_172442416.1">
    <property type="nucleotide sequence ID" value="NZ_JACHXB010000002.1"/>
</dbReference>
<protein>
    <submittedName>
        <fullName evidence="1">Uncharacterized protein</fullName>
    </submittedName>
</protein>
<evidence type="ECO:0000313" key="2">
    <source>
        <dbReference type="Proteomes" id="UP000219514"/>
    </source>
</evidence>
<accession>A0A285EC15</accession>
<evidence type="ECO:0000313" key="1">
    <source>
        <dbReference type="EMBL" id="SNX96659.1"/>
    </source>
</evidence>
<organism evidence="1 2">
    <name type="scientific">Geodermatophilus sabuli</name>
    <dbReference type="NCBI Taxonomy" id="1564158"/>
    <lineage>
        <taxon>Bacteria</taxon>
        <taxon>Bacillati</taxon>
        <taxon>Actinomycetota</taxon>
        <taxon>Actinomycetes</taxon>
        <taxon>Geodermatophilales</taxon>
        <taxon>Geodermatophilaceae</taxon>
        <taxon>Geodermatophilus</taxon>
    </lineage>
</organism>
<keyword evidence="2" id="KW-1185">Reference proteome</keyword>
<proteinExistence type="predicted"/>
<name>A0A285EC15_9ACTN</name>
<dbReference type="AlphaFoldDB" id="A0A285EC15"/>
<gene>
    <name evidence="1" type="ORF">SAMN06893097_104374</name>
</gene>
<sequence>MTLVDDRSAVLLVRVWLEEAGAFRARLTTLGGATEESPTDEVTVAVASSPRDVLDAVRDWLDDVVGDSTDPVDSGA</sequence>